<reference evidence="1 2" key="1">
    <citation type="submission" date="2019-10" db="EMBL/GenBank/DDBJ databases">
        <title>Genome Sequences from Six Type Strain Members of the Archaeal Family Sulfolobaceae: Acidianus ambivalens, Acidianus infernus, Metallosphaera prunae, Stygiolobus azoricus, Sulfolobus metallicus, and Sulfurisphaera ohwakuensis.</title>
        <authorList>
            <person name="Counts J.A."/>
            <person name="Kelly R.M."/>
        </authorList>
    </citation>
    <scope>NUCLEOTIDE SEQUENCE [LARGE SCALE GENOMIC DNA]</scope>
    <source>
        <strain evidence="1 2">FC6</strain>
    </source>
</reference>
<accession>A0A650CLM8</accession>
<dbReference type="Proteomes" id="UP000423396">
    <property type="component" value="Chromosome"/>
</dbReference>
<sequence>MGLPLDEILKYYPDEDTVNLIITTSCDKVDDYVKNPRFFHKYSKVLDKLLPCIRDVRALLENLDKELYLGDKLSSWRIIISAFKKGVVDRDFIDSRKNTLSQILTQAEGWEIILEIIDLVRDKIEENKKKLYELLPSHEELWEVIYRGGITIPSLVLEDPRVKSGLIKSKYFWKFLLKSRKDGTIKQIVINGLKRGNLTTWYYSPEFVRSGAISENEIYSNSAVLLNKIRSKSTWIVIARISPFLEKDLISQYISVFFERLFDGKIFIKLLKSGILTSEYREYYLELLMFDHRAWVYVDKAVKYNLVSKEELDIFKEYFEYFVKVFPDLKRREKKIREVLGWA</sequence>
<protein>
    <submittedName>
        <fullName evidence="1">Uncharacterized protein</fullName>
    </submittedName>
</protein>
<evidence type="ECO:0000313" key="2">
    <source>
        <dbReference type="Proteomes" id="UP000423396"/>
    </source>
</evidence>
<dbReference type="EMBL" id="CP045483">
    <property type="protein sequence ID" value="QGR18595.1"/>
    <property type="molecule type" value="Genomic_DNA"/>
</dbReference>
<dbReference type="AlphaFoldDB" id="A0A650CLM8"/>
<gene>
    <name evidence="1" type="ORF">D1868_00340</name>
</gene>
<dbReference type="GeneID" id="42797478"/>
<proteinExistence type="predicted"/>
<keyword evidence="2" id="KW-1185">Reference proteome</keyword>
<organism evidence="1 2">
    <name type="scientific">Stygiolobus azoricus</name>
    <dbReference type="NCBI Taxonomy" id="41675"/>
    <lineage>
        <taxon>Archaea</taxon>
        <taxon>Thermoproteota</taxon>
        <taxon>Thermoprotei</taxon>
        <taxon>Sulfolobales</taxon>
        <taxon>Sulfolobaceae</taxon>
        <taxon>Stygiolobus</taxon>
    </lineage>
</organism>
<evidence type="ECO:0000313" key="1">
    <source>
        <dbReference type="EMBL" id="QGR18595.1"/>
    </source>
</evidence>
<name>A0A650CLM8_9CREN</name>
<dbReference type="KEGG" id="sazo:D1868_00340"/>
<dbReference type="RefSeq" id="WP_156004778.1">
    <property type="nucleotide sequence ID" value="NZ_CP045483.1"/>
</dbReference>